<organism evidence="6 7">
    <name type="scientific">Mongoliibacter ruber</name>
    <dbReference type="NCBI Taxonomy" id="1750599"/>
    <lineage>
        <taxon>Bacteria</taxon>
        <taxon>Pseudomonadati</taxon>
        <taxon>Bacteroidota</taxon>
        <taxon>Cytophagia</taxon>
        <taxon>Cytophagales</taxon>
        <taxon>Cyclobacteriaceae</taxon>
        <taxon>Mongoliibacter</taxon>
    </lineage>
</organism>
<evidence type="ECO:0000256" key="4">
    <source>
        <dbReference type="ARBA" id="ARBA00023002"/>
    </source>
</evidence>
<dbReference type="SUPFAM" id="SSF50475">
    <property type="entry name" value="FMN-binding split barrel"/>
    <property type="match status" value="1"/>
</dbReference>
<protein>
    <submittedName>
        <fullName evidence="6">Pyridoxine/pyridoxamine 5'-phosphate oxidase</fullName>
    </submittedName>
</protein>
<keyword evidence="3" id="KW-0288">FMN</keyword>
<dbReference type="Gene3D" id="2.30.110.10">
    <property type="entry name" value="Electron Transport, Fmn-binding Protein, Chain A"/>
    <property type="match status" value="1"/>
</dbReference>
<feature type="domain" description="Pyridoxamine 5'-phosphate oxidase Alr4036 family FMN-binding" evidence="5">
    <location>
        <begin position="26"/>
        <end position="102"/>
    </location>
</feature>
<keyword evidence="4" id="KW-0560">Oxidoreductase</keyword>
<evidence type="ECO:0000259" key="5">
    <source>
        <dbReference type="Pfam" id="PF12766"/>
    </source>
</evidence>
<dbReference type="Proteomes" id="UP000238157">
    <property type="component" value="Unassembled WGS sequence"/>
</dbReference>
<dbReference type="Pfam" id="PF12766">
    <property type="entry name" value="Pyridox_oxase_2"/>
    <property type="match status" value="1"/>
</dbReference>
<keyword evidence="7" id="KW-1185">Reference proteome</keyword>
<evidence type="ECO:0000313" key="6">
    <source>
        <dbReference type="EMBL" id="PRY84397.1"/>
    </source>
</evidence>
<dbReference type="AlphaFoldDB" id="A0A2T0WCG3"/>
<evidence type="ECO:0000256" key="1">
    <source>
        <dbReference type="ARBA" id="ARBA00001917"/>
    </source>
</evidence>
<dbReference type="GO" id="GO:0010181">
    <property type="term" value="F:FMN binding"/>
    <property type="evidence" value="ECO:0007669"/>
    <property type="project" value="InterPro"/>
</dbReference>
<proteinExistence type="predicted"/>
<sequence>MLFEAINSIEEVFSEVIHELHRGALDRKHPFRFVVLSSLAGPDLESRYVVLRKVGKNLSFFFYTDSRSSKVSQLNSENRTSLLFFHPQKRVQIRVNGKAILHHQNDTSLKHWKNVQGEAQKAYNSTLSPGTEIKDPQEAFHWKEDLSNPVNFCVIEIQPDQIESLQLNGLEHLRIGFSLLEGEWQGKWLVP</sequence>
<dbReference type="GO" id="GO:0004733">
    <property type="term" value="F:pyridoxamine phosphate oxidase activity"/>
    <property type="evidence" value="ECO:0007669"/>
    <property type="project" value="InterPro"/>
</dbReference>
<dbReference type="InterPro" id="IPR000659">
    <property type="entry name" value="Pyridox_Oxase"/>
</dbReference>
<dbReference type="GO" id="GO:0008615">
    <property type="term" value="P:pyridoxine biosynthetic process"/>
    <property type="evidence" value="ECO:0007669"/>
    <property type="project" value="InterPro"/>
</dbReference>
<evidence type="ECO:0000256" key="2">
    <source>
        <dbReference type="ARBA" id="ARBA00022630"/>
    </source>
</evidence>
<keyword evidence="2" id="KW-0285">Flavoprotein</keyword>
<comment type="caution">
    <text evidence="6">The sequence shown here is derived from an EMBL/GenBank/DDBJ whole genome shotgun (WGS) entry which is preliminary data.</text>
</comment>
<dbReference type="PANTHER" id="PTHR10851:SF0">
    <property type="entry name" value="PYRIDOXINE-5'-PHOSPHATE OXIDASE"/>
    <property type="match status" value="1"/>
</dbReference>
<dbReference type="OrthoDB" id="1493996at2"/>
<reference evidence="6 7" key="1">
    <citation type="submission" date="2018-03" db="EMBL/GenBank/DDBJ databases">
        <title>Genomic Encyclopedia of Archaeal and Bacterial Type Strains, Phase II (KMG-II): from individual species to whole genera.</title>
        <authorList>
            <person name="Goeker M."/>
        </authorList>
    </citation>
    <scope>NUCLEOTIDE SEQUENCE [LARGE SCALE GENOMIC DNA]</scope>
    <source>
        <strain evidence="6 7">DSM 27929</strain>
    </source>
</reference>
<evidence type="ECO:0000256" key="3">
    <source>
        <dbReference type="ARBA" id="ARBA00022643"/>
    </source>
</evidence>
<accession>A0A2T0WCG3</accession>
<dbReference type="InterPro" id="IPR012349">
    <property type="entry name" value="Split_barrel_FMN-bd"/>
</dbReference>
<name>A0A2T0WCG3_9BACT</name>
<comment type="cofactor">
    <cofactor evidence="1">
        <name>FMN</name>
        <dbReference type="ChEBI" id="CHEBI:58210"/>
    </cofactor>
</comment>
<dbReference type="InterPro" id="IPR024624">
    <property type="entry name" value="Pyridox_Oxase_Alr4036_FMN-bd"/>
</dbReference>
<gene>
    <name evidence="6" type="ORF">CLW00_12126</name>
</gene>
<dbReference type="RefSeq" id="WP_106135575.1">
    <property type="nucleotide sequence ID" value="NZ_PVTR01000021.1"/>
</dbReference>
<evidence type="ECO:0000313" key="7">
    <source>
        <dbReference type="Proteomes" id="UP000238157"/>
    </source>
</evidence>
<dbReference type="EMBL" id="PVTR01000021">
    <property type="protein sequence ID" value="PRY84397.1"/>
    <property type="molecule type" value="Genomic_DNA"/>
</dbReference>
<dbReference type="PANTHER" id="PTHR10851">
    <property type="entry name" value="PYRIDOXINE-5-PHOSPHATE OXIDASE"/>
    <property type="match status" value="1"/>
</dbReference>